<gene>
    <name evidence="2" type="ORF">K6V98_02440</name>
</gene>
<dbReference type="Proteomes" id="UP000700908">
    <property type="component" value="Unassembled WGS sequence"/>
</dbReference>
<evidence type="ECO:0000313" key="2">
    <source>
        <dbReference type="EMBL" id="MBY4797224.1"/>
    </source>
</evidence>
<name>A0ABS7MIP5_9ACTN</name>
<feature type="domain" description="TadE-like" evidence="1">
    <location>
        <begin position="38"/>
        <end position="79"/>
    </location>
</feature>
<reference evidence="2 3" key="1">
    <citation type="submission" date="2021-08" db="EMBL/GenBank/DDBJ databases">
        <title>Collinsella faecalis sp. nov. isolated from swine faeces.</title>
        <authorList>
            <person name="Oh B.S."/>
            <person name="Lee J.H."/>
        </authorList>
    </citation>
    <scope>NUCLEOTIDE SEQUENCE [LARGE SCALE GENOMIC DNA]</scope>
    <source>
        <strain evidence="2 3">AGMB00827</strain>
    </source>
</reference>
<dbReference type="InterPro" id="IPR012495">
    <property type="entry name" value="TadE-like_dom"/>
</dbReference>
<protein>
    <submittedName>
        <fullName evidence="2">Pilus assembly protein</fullName>
    </submittedName>
</protein>
<dbReference type="EMBL" id="JAIMFO010000004">
    <property type="protein sequence ID" value="MBY4797224.1"/>
    <property type="molecule type" value="Genomic_DNA"/>
</dbReference>
<sequence length="188" mass="20153">MCLAAQGFLILPCTKRWTLRLTQVGIRSRDVFREDTAQASVEAALLLPAFLILILLALQPVCLMLTQSVMEAAAAQTARLMITAEHEGDEAYRAFALRRLAAVPDLAIFHAGGPLAWDIELSRGGEAGEVSVGITGAVRPLPVLGAFVAAFGTRNARGDVELSSEIAYRGRPSWLEGSYGSWVSVWGA</sequence>
<keyword evidence="3" id="KW-1185">Reference proteome</keyword>
<comment type="caution">
    <text evidence="2">The sequence shown here is derived from an EMBL/GenBank/DDBJ whole genome shotgun (WGS) entry which is preliminary data.</text>
</comment>
<evidence type="ECO:0000313" key="3">
    <source>
        <dbReference type="Proteomes" id="UP000700908"/>
    </source>
</evidence>
<accession>A0ABS7MIP5</accession>
<proteinExistence type="predicted"/>
<organism evidence="2 3">
    <name type="scientific">Collinsella ureilytica</name>
    <dbReference type="NCBI Taxonomy" id="2869515"/>
    <lineage>
        <taxon>Bacteria</taxon>
        <taxon>Bacillati</taxon>
        <taxon>Actinomycetota</taxon>
        <taxon>Coriobacteriia</taxon>
        <taxon>Coriobacteriales</taxon>
        <taxon>Coriobacteriaceae</taxon>
        <taxon>Collinsella</taxon>
    </lineage>
</organism>
<evidence type="ECO:0000259" key="1">
    <source>
        <dbReference type="Pfam" id="PF07811"/>
    </source>
</evidence>
<dbReference type="Pfam" id="PF07811">
    <property type="entry name" value="TadE"/>
    <property type="match status" value="1"/>
</dbReference>